<reference evidence="2" key="2">
    <citation type="journal article" date="2021" name="PeerJ">
        <title>Extensive microbial diversity within the chicken gut microbiome revealed by metagenomics and culture.</title>
        <authorList>
            <person name="Gilroy R."/>
            <person name="Ravi A."/>
            <person name="Getino M."/>
            <person name="Pursley I."/>
            <person name="Horton D.L."/>
            <person name="Alikhan N.F."/>
            <person name="Baker D."/>
            <person name="Gharbi K."/>
            <person name="Hall N."/>
            <person name="Watson M."/>
            <person name="Adriaenssens E.M."/>
            <person name="Foster-Nyarko E."/>
            <person name="Jarju S."/>
            <person name="Secka A."/>
            <person name="Antonio M."/>
            <person name="Oren A."/>
            <person name="Chaudhuri R.R."/>
            <person name="La Ragione R."/>
            <person name="Hildebrand F."/>
            <person name="Pallen M.J."/>
        </authorList>
    </citation>
    <scope>NUCLEOTIDE SEQUENCE</scope>
    <source>
        <strain evidence="2">ChiHecec2B26-709</strain>
    </source>
</reference>
<proteinExistence type="predicted"/>
<reference evidence="2" key="1">
    <citation type="submission" date="2020-10" db="EMBL/GenBank/DDBJ databases">
        <authorList>
            <person name="Gilroy R."/>
        </authorList>
    </citation>
    <scope>NUCLEOTIDE SEQUENCE</scope>
    <source>
        <strain evidence="2">ChiHecec2B26-709</strain>
    </source>
</reference>
<comment type="caution">
    <text evidence="2">The sequence shown here is derived from an EMBL/GenBank/DDBJ whole genome shotgun (WGS) entry which is preliminary data.</text>
</comment>
<evidence type="ECO:0000313" key="2">
    <source>
        <dbReference type="EMBL" id="HIT46780.1"/>
    </source>
</evidence>
<keyword evidence="1" id="KW-0732">Signal</keyword>
<dbReference type="EMBL" id="DVLC01000055">
    <property type="protein sequence ID" value="HIT46780.1"/>
    <property type="molecule type" value="Genomic_DNA"/>
</dbReference>
<gene>
    <name evidence="2" type="ORF">IAC35_02860</name>
</gene>
<evidence type="ECO:0000256" key="1">
    <source>
        <dbReference type="SAM" id="SignalP"/>
    </source>
</evidence>
<evidence type="ECO:0000313" key="3">
    <source>
        <dbReference type="Proteomes" id="UP000886881"/>
    </source>
</evidence>
<feature type="signal peptide" evidence="1">
    <location>
        <begin position="1"/>
        <end position="22"/>
    </location>
</feature>
<name>A0A9D1KIH8_9BACT</name>
<feature type="chain" id="PRO_5038476961" evidence="1">
    <location>
        <begin position="23"/>
        <end position="1000"/>
    </location>
</feature>
<dbReference type="AlphaFoldDB" id="A0A9D1KIH8"/>
<organism evidence="2 3">
    <name type="scientific">Candidatus Cryptobacteroides merdipullorum</name>
    <dbReference type="NCBI Taxonomy" id="2840771"/>
    <lineage>
        <taxon>Bacteria</taxon>
        <taxon>Pseudomonadati</taxon>
        <taxon>Bacteroidota</taxon>
        <taxon>Bacteroidia</taxon>
        <taxon>Bacteroidales</taxon>
        <taxon>Candidatus Cryptobacteroides</taxon>
    </lineage>
</organism>
<sequence length="1000" mass="111149">MKTILTTAALSAATLAGLPAAAQFYSLGSEPASVRWSQVETPTYRIIYPAGLDSLARIYALNLEQAAQVVGGTSGFRPNESFRKRMPVVLHANAAYSNGLVGWTPRRMELMTMPDPFDPEPTPWEIQLAVHESRHVSQMQYSSARPFRGWRIVTGELVSGALAAVYCGPAFLEGDAVVAETALTHGGRGRTADFLEYYRVSFADGDFRSYWQWRYGSQRHHTPDYYRLGYITAAGVRTLYDTPDFTARYFSRIREHGGVAINNFSKTIRDVSGKKLREAFTEISDSLAAFWAEDERRRAPFMESRRLTEPDRRYTELNGLVSDGVRIFAIRSGMTIPEQLVGISGDGKLEILGNMGASSTGPEYSAVTGMLYWSEYRPDPRWEMRSSSDIRSLDASGRRHTLTHGRRYFHPAAAESEAVLAVSEYPVEGGSATVVLDALDGRRIRVYWAPDGMQVLESFWSGDELYTTALTEGGYGIYRVRDFSCVLGPRHVKIKQPWAHEGRILFTSDLGGVNELYSLDLADGSLTQLSSTRFGAADFILNSTEDTLYYTSLLPEGRIICSTPTDSLMPRPADFSRLPEYPFAEELADGEPVKLYELESSGSHMLSDGGSSVSDPRRYSKLANLFRFHSWIPLYVDYDAVSSLSMSSVYSAAFLGATAFFQNDLGDFWGSVAYKAGYESLSGWRHSGHLNLRWSGWYPVIEAHVDFNDRAALSWREFTDDEGNAGLGYSASALPLLNAGINVYVPLGFSRGGWNSGIIPEISVAATNDHYFTSDGSVRYMSRAVARVRGYIMESTPESRIYPRWGIGAEAGINGRPELLRLFCPNFYSYLYGYLPGVWQTHGIRLTAMYERRFDTGPCCEAYMVSAPRGFDTGVSTLLSAFPDKMKLSADYAMPVLPVDWDGLGPVAYVKNFELTLHGDLSLAGNWIPAADDSNRIPTSSLYSVGADFSVRLGNLIWLPYDTRIGISYNYKSGSLFDTLQSLGYEHSRHSVELVFSVDL</sequence>
<dbReference type="SUPFAM" id="SSF69304">
    <property type="entry name" value="Tricorn protease N-terminal domain"/>
    <property type="match status" value="1"/>
</dbReference>
<accession>A0A9D1KIH8</accession>
<protein>
    <submittedName>
        <fullName evidence="2">Uncharacterized protein</fullName>
    </submittedName>
</protein>
<dbReference type="Proteomes" id="UP000886881">
    <property type="component" value="Unassembled WGS sequence"/>
</dbReference>